<name>E2A321_CAMFO</name>
<evidence type="ECO:0000313" key="2">
    <source>
        <dbReference type="Proteomes" id="UP000000311"/>
    </source>
</evidence>
<reference evidence="1 2" key="1">
    <citation type="journal article" date="2010" name="Science">
        <title>Genomic comparison of the ants Camponotus floridanus and Harpegnathos saltator.</title>
        <authorList>
            <person name="Bonasio R."/>
            <person name="Zhang G."/>
            <person name="Ye C."/>
            <person name="Mutti N.S."/>
            <person name="Fang X."/>
            <person name="Qin N."/>
            <person name="Donahue G."/>
            <person name="Yang P."/>
            <person name="Li Q."/>
            <person name="Li C."/>
            <person name="Zhang P."/>
            <person name="Huang Z."/>
            <person name="Berger S.L."/>
            <person name="Reinberg D."/>
            <person name="Wang J."/>
            <person name="Liebig J."/>
        </authorList>
    </citation>
    <scope>NUCLEOTIDE SEQUENCE [LARGE SCALE GENOMIC DNA]</scope>
    <source>
        <strain evidence="2">C129</strain>
    </source>
</reference>
<proteinExistence type="predicted"/>
<dbReference type="PANTHER" id="PTHR47163">
    <property type="entry name" value="DDE_TNP_IS1595 DOMAIN-CONTAINING PROTEIN"/>
    <property type="match status" value="1"/>
</dbReference>
<dbReference type="InParanoid" id="E2A321"/>
<dbReference type="STRING" id="104421.E2A321"/>
<protein>
    <recommendedName>
        <fullName evidence="3">ISXO2-like transposase domain-containing protein</fullName>
    </recommendedName>
</protein>
<dbReference type="InterPro" id="IPR053164">
    <property type="entry name" value="IS1016-like_transposase"/>
</dbReference>
<dbReference type="OMA" id="IERIWID"/>
<feature type="non-terminal residue" evidence="1">
    <location>
        <position position="58"/>
    </location>
</feature>
<dbReference type="EMBL" id="GL436265">
    <property type="protein sequence ID" value="EFN72165.1"/>
    <property type="molecule type" value="Genomic_DNA"/>
</dbReference>
<dbReference type="PANTHER" id="PTHR47163:SF2">
    <property type="entry name" value="SI:DKEY-17M8.2"/>
    <property type="match status" value="1"/>
</dbReference>
<evidence type="ECO:0000313" key="1">
    <source>
        <dbReference type="EMBL" id="EFN72165.1"/>
    </source>
</evidence>
<keyword evidence="2" id="KW-1185">Reference proteome</keyword>
<dbReference type="Proteomes" id="UP000000311">
    <property type="component" value="Unassembled WGS sequence"/>
</dbReference>
<sequence length="58" mass="6698">DESRTEEILLAFIKKWILPGTIIVSDCWKSYNCLGNDESFQQFLTVNHSFNFVDPETG</sequence>
<evidence type="ECO:0008006" key="3">
    <source>
        <dbReference type="Google" id="ProtNLM"/>
    </source>
</evidence>
<feature type="non-terminal residue" evidence="1">
    <location>
        <position position="1"/>
    </location>
</feature>
<organism evidence="2">
    <name type="scientific">Camponotus floridanus</name>
    <name type="common">Florida carpenter ant</name>
    <dbReference type="NCBI Taxonomy" id="104421"/>
    <lineage>
        <taxon>Eukaryota</taxon>
        <taxon>Metazoa</taxon>
        <taxon>Ecdysozoa</taxon>
        <taxon>Arthropoda</taxon>
        <taxon>Hexapoda</taxon>
        <taxon>Insecta</taxon>
        <taxon>Pterygota</taxon>
        <taxon>Neoptera</taxon>
        <taxon>Endopterygota</taxon>
        <taxon>Hymenoptera</taxon>
        <taxon>Apocrita</taxon>
        <taxon>Aculeata</taxon>
        <taxon>Formicoidea</taxon>
        <taxon>Formicidae</taxon>
        <taxon>Formicinae</taxon>
        <taxon>Camponotus</taxon>
    </lineage>
</organism>
<gene>
    <name evidence="1" type="ORF">EAG_03335</name>
</gene>
<accession>E2A321</accession>
<dbReference type="AlphaFoldDB" id="E2A321"/>